<sequence length="154" mass="16474">MTRPLRMRVTVGDLPGDPWCAVRTPPPLVTVLRHPTLGSNRRSTSCDTLRVAGGMHPGRSGRSLGERAARSGLGPPEPPAPPPPPASTSRPDRARGRHCWVHDPPGAPGVWPGLLVEWRQGEDGWSGRVTYAVAGPQGTVLVEAWVPAALLEQR</sequence>
<dbReference type="STRING" id="1137991.SAMN05660642_02241"/>
<evidence type="ECO:0000313" key="2">
    <source>
        <dbReference type="EMBL" id="SDM34872.1"/>
    </source>
</evidence>
<name>A0A1G9SHJ8_9ACTN</name>
<feature type="region of interest" description="Disordered" evidence="1">
    <location>
        <begin position="33"/>
        <end position="102"/>
    </location>
</feature>
<evidence type="ECO:0000313" key="3">
    <source>
        <dbReference type="Proteomes" id="UP000198680"/>
    </source>
</evidence>
<feature type="compositionally biased region" description="Polar residues" evidence="1">
    <location>
        <begin position="37"/>
        <end position="47"/>
    </location>
</feature>
<feature type="compositionally biased region" description="Pro residues" evidence="1">
    <location>
        <begin position="75"/>
        <end position="86"/>
    </location>
</feature>
<gene>
    <name evidence="2" type="ORF">SAMN05660642_02241</name>
</gene>
<evidence type="ECO:0000256" key="1">
    <source>
        <dbReference type="SAM" id="MobiDB-lite"/>
    </source>
</evidence>
<proteinExistence type="predicted"/>
<organism evidence="2 3">
    <name type="scientific">Geodermatophilus siccatus</name>
    <dbReference type="NCBI Taxonomy" id="1137991"/>
    <lineage>
        <taxon>Bacteria</taxon>
        <taxon>Bacillati</taxon>
        <taxon>Actinomycetota</taxon>
        <taxon>Actinomycetes</taxon>
        <taxon>Geodermatophilales</taxon>
        <taxon>Geodermatophilaceae</taxon>
        <taxon>Geodermatophilus</taxon>
    </lineage>
</organism>
<protein>
    <submittedName>
        <fullName evidence="2">Uncharacterized protein</fullName>
    </submittedName>
</protein>
<reference evidence="3" key="1">
    <citation type="submission" date="2016-10" db="EMBL/GenBank/DDBJ databases">
        <authorList>
            <person name="Varghese N."/>
            <person name="Submissions S."/>
        </authorList>
    </citation>
    <scope>NUCLEOTIDE SEQUENCE [LARGE SCALE GENOMIC DNA]</scope>
    <source>
        <strain evidence="3">DSM 45419</strain>
    </source>
</reference>
<dbReference type="AlphaFoldDB" id="A0A1G9SHJ8"/>
<dbReference type="Proteomes" id="UP000198680">
    <property type="component" value="Unassembled WGS sequence"/>
</dbReference>
<dbReference type="EMBL" id="FNHE01000005">
    <property type="protein sequence ID" value="SDM34872.1"/>
    <property type="molecule type" value="Genomic_DNA"/>
</dbReference>
<keyword evidence="3" id="KW-1185">Reference proteome</keyword>
<accession>A0A1G9SHJ8</accession>